<dbReference type="InterPro" id="IPR036365">
    <property type="entry name" value="PGBD-like_sf"/>
</dbReference>
<dbReference type="Proteomes" id="UP000502433">
    <property type="component" value="Chromosome"/>
</dbReference>
<dbReference type="RefSeq" id="WP_168696450.1">
    <property type="nucleotide sequence ID" value="NZ_CP051206.1"/>
</dbReference>
<dbReference type="EMBL" id="CP051206">
    <property type="protein sequence ID" value="QJB45568.1"/>
    <property type="molecule type" value="Genomic_DNA"/>
</dbReference>
<dbReference type="KEGG" id="dfs:HGD76_16720"/>
<dbReference type="AlphaFoldDB" id="A0A6H2C335"/>
<proteinExistence type="predicted"/>
<dbReference type="Gene3D" id="1.10.101.10">
    <property type="entry name" value="PGBD-like superfamily/PGBD"/>
    <property type="match status" value="1"/>
</dbReference>
<evidence type="ECO:0000313" key="1">
    <source>
        <dbReference type="EMBL" id="QJB45568.1"/>
    </source>
</evidence>
<sequence>MKLQNFLNTEEKWGYEAIAEDRELSRQVQVRLIDLRLLEPPADGLFGPVSTAALKKFQTLTETGETDFLGAVTAKKLIETKTEDLPKPPLNLGTDIASKIIKYMLAKNYEVFTNPKEYNIVYIEGINGDWTLNSDAANAFNDRRIVIEIVDGVPKIVDHWQATTEPGSKYTHKPMNRKGAARIQFGQYKAWRVGKHGTSNPHEALVQCGNITVCRDFNEDFKRTGDELDTGDYFAVNQHWGYDYPSNDIKGASAGCLVGRLTEGHREFMAIVKQDRRYLQNNSYTFYTTIISGDDLLQST</sequence>
<dbReference type="SUPFAM" id="SSF47090">
    <property type="entry name" value="PGBD-like"/>
    <property type="match status" value="1"/>
</dbReference>
<gene>
    <name evidence="1" type="ORF">HGD76_16720</name>
</gene>
<organism evidence="1 2">
    <name type="scientific">Dolichospermum flos-aquae CCAP 1403/13F</name>
    <dbReference type="NCBI Taxonomy" id="315271"/>
    <lineage>
        <taxon>Bacteria</taxon>
        <taxon>Bacillati</taxon>
        <taxon>Cyanobacteriota</taxon>
        <taxon>Cyanophyceae</taxon>
        <taxon>Nostocales</taxon>
        <taxon>Aphanizomenonaceae</taxon>
        <taxon>Dolichospermum</taxon>
    </lineage>
</organism>
<reference evidence="1 2" key="1">
    <citation type="submission" date="2020-04" db="EMBL/GenBank/DDBJ databases">
        <title>Genome-Wide Identification of 5-Methylcytosine Sites in Bacterial Genomes By High-Throughput Sequencing of MspJI Restriction Fragments.</title>
        <authorList>
            <person name="Wu V."/>
        </authorList>
    </citation>
    <scope>NUCLEOTIDE SEQUENCE [LARGE SCALE GENOMIC DNA]</scope>
    <source>
        <strain evidence="1 2">CCAP 1403/13f</strain>
    </source>
</reference>
<reference evidence="1 2" key="2">
    <citation type="submission" date="2020-04" db="EMBL/GenBank/DDBJ databases">
        <authorList>
            <person name="Fomenkov A."/>
            <person name="Anton B.P."/>
            <person name="Roberts R.J."/>
        </authorList>
    </citation>
    <scope>NUCLEOTIDE SEQUENCE [LARGE SCALE GENOMIC DNA]</scope>
    <source>
        <strain evidence="1 2">CCAP 1403/13f</strain>
    </source>
</reference>
<protein>
    <submittedName>
        <fullName evidence="1">Peptidoglycan-binding protein</fullName>
    </submittedName>
</protein>
<accession>A0A6H2C335</accession>
<evidence type="ECO:0000313" key="2">
    <source>
        <dbReference type="Proteomes" id="UP000502433"/>
    </source>
</evidence>
<name>A0A6H2C335_DOLFA</name>
<dbReference type="InterPro" id="IPR036366">
    <property type="entry name" value="PGBDSf"/>
</dbReference>